<evidence type="ECO:0000313" key="2">
    <source>
        <dbReference type="Proteomes" id="UP000199064"/>
    </source>
</evidence>
<proteinExistence type="predicted"/>
<evidence type="ECO:0000313" key="1">
    <source>
        <dbReference type="EMBL" id="SEB63664.1"/>
    </source>
</evidence>
<dbReference type="AlphaFoldDB" id="A0A1H4KYS5"/>
<reference evidence="2" key="1">
    <citation type="submission" date="2016-10" db="EMBL/GenBank/DDBJ databases">
        <authorList>
            <person name="Varghese N."/>
            <person name="Submissions S."/>
        </authorList>
    </citation>
    <scope>NUCLEOTIDE SEQUENCE [LARGE SCALE GENOMIC DNA]</scope>
    <source>
        <strain evidence="2">ES.061</strain>
    </source>
</reference>
<dbReference type="RefSeq" id="WP_040665184.1">
    <property type="nucleotide sequence ID" value="NZ_FNSL01000001.1"/>
</dbReference>
<sequence length="59" mass="6308">MSHYTVGVGSSPELQRYARQANKARSTVLKHALTAIGTRIGHIWRKPTGTPPIGGADPV</sequence>
<protein>
    <submittedName>
        <fullName evidence="1">Uncharacterized protein</fullName>
    </submittedName>
</protein>
<dbReference type="EMBL" id="FNSL01000001">
    <property type="protein sequence ID" value="SEB63664.1"/>
    <property type="molecule type" value="Genomic_DNA"/>
</dbReference>
<organism evidence="1 2">
    <name type="scientific">Nitratireductor aquibiodomus</name>
    <dbReference type="NCBI Taxonomy" id="204799"/>
    <lineage>
        <taxon>Bacteria</taxon>
        <taxon>Pseudomonadati</taxon>
        <taxon>Pseudomonadota</taxon>
        <taxon>Alphaproteobacteria</taxon>
        <taxon>Hyphomicrobiales</taxon>
        <taxon>Phyllobacteriaceae</taxon>
        <taxon>Nitratireductor</taxon>
    </lineage>
</organism>
<keyword evidence="2" id="KW-1185">Reference proteome</keyword>
<dbReference type="Proteomes" id="UP000199064">
    <property type="component" value="Unassembled WGS sequence"/>
</dbReference>
<gene>
    <name evidence="1" type="ORF">SAMN05216452_2548</name>
</gene>
<accession>A0A1H4KYS5</accession>
<name>A0A1H4KYS5_9HYPH</name>